<evidence type="ECO:0000313" key="2">
    <source>
        <dbReference type="EMBL" id="ACQ44232.1"/>
    </source>
</evidence>
<name>C3UJS3_ARAAL</name>
<keyword evidence="1" id="KW-0812">Transmembrane</keyword>
<keyword evidence="1" id="KW-0472">Membrane</keyword>
<dbReference type="EMBL" id="FJ543377">
    <property type="protein sequence ID" value="ACQ44232.1"/>
    <property type="molecule type" value="Genomic_DNA"/>
</dbReference>
<organism evidence="2">
    <name type="scientific">Arabis alpina</name>
    <name type="common">Alpine rock-cress</name>
    <dbReference type="NCBI Taxonomy" id="50452"/>
    <lineage>
        <taxon>Eukaryota</taxon>
        <taxon>Viridiplantae</taxon>
        <taxon>Streptophyta</taxon>
        <taxon>Embryophyta</taxon>
        <taxon>Tracheophyta</taxon>
        <taxon>Spermatophyta</taxon>
        <taxon>Magnoliopsida</taxon>
        <taxon>eudicotyledons</taxon>
        <taxon>Gunneridae</taxon>
        <taxon>Pentapetalae</taxon>
        <taxon>rosids</taxon>
        <taxon>malvids</taxon>
        <taxon>Brassicales</taxon>
        <taxon>Brassicaceae</taxon>
        <taxon>Arabideae</taxon>
        <taxon>Arabis</taxon>
    </lineage>
</organism>
<keyword evidence="1" id="KW-1133">Transmembrane helix</keyword>
<reference evidence="2" key="1">
    <citation type="journal article" date="2009" name="Nature">
        <title>PEP1 regulates perennial flowering in Arabis alpina.</title>
        <authorList>
            <person name="Wang R."/>
            <person name="Farrona S."/>
            <person name="Vincent C."/>
            <person name="Joecker A."/>
            <person name="Schoof H."/>
            <person name="Turck F."/>
            <person name="Alonso-Blanco C."/>
            <person name="Coupland G."/>
            <person name="Albani M.C."/>
        </authorList>
    </citation>
    <scope>NUCLEOTIDE SEQUENCE</scope>
</reference>
<accession>C3UJS3</accession>
<dbReference type="AlphaFoldDB" id="C3UJS3"/>
<proteinExistence type="predicted"/>
<evidence type="ECO:0000256" key="1">
    <source>
        <dbReference type="SAM" id="Phobius"/>
    </source>
</evidence>
<sequence length="109" mass="12534">MVLLSGDPVRSLHVFALGTGPRFEGRAFQSILSFIFTRILTFLEICMSMFLIYLIELVPVRTRTCTRQEYLNVEAWPSQWGAKLLYTCLSDISEREQYLNVSKGYDAPC</sequence>
<feature type="transmembrane region" description="Helical" evidence="1">
    <location>
        <begin position="31"/>
        <end position="54"/>
    </location>
</feature>
<protein>
    <submittedName>
        <fullName evidence="2">Uncharacterized protein</fullName>
    </submittedName>
</protein>